<dbReference type="RefSeq" id="XP_028478136.1">
    <property type="nucleotide sequence ID" value="XM_028621684.1"/>
</dbReference>
<evidence type="ECO:0000256" key="1">
    <source>
        <dbReference type="SAM" id="MobiDB-lite"/>
    </source>
</evidence>
<feature type="region of interest" description="Disordered" evidence="1">
    <location>
        <begin position="221"/>
        <end position="260"/>
    </location>
</feature>
<dbReference type="AlphaFoldDB" id="A0A427Y0Q0"/>
<reference evidence="2 3" key="1">
    <citation type="submission" date="2018-11" db="EMBL/GenBank/DDBJ databases">
        <title>Genome sequence of Apiotrichum porosum DSM 27194.</title>
        <authorList>
            <person name="Aliyu H."/>
            <person name="Gorte O."/>
            <person name="Ochsenreither K."/>
        </authorList>
    </citation>
    <scope>NUCLEOTIDE SEQUENCE [LARGE SCALE GENOMIC DNA]</scope>
    <source>
        <strain evidence="2 3">DSM 27194</strain>
    </source>
</reference>
<evidence type="ECO:0000313" key="3">
    <source>
        <dbReference type="Proteomes" id="UP000279236"/>
    </source>
</evidence>
<name>A0A427Y0Q0_9TREE</name>
<feature type="compositionally biased region" description="Basic residues" evidence="1">
    <location>
        <begin position="236"/>
        <end position="248"/>
    </location>
</feature>
<feature type="compositionally biased region" description="Basic residues" evidence="1">
    <location>
        <begin position="141"/>
        <end position="158"/>
    </location>
</feature>
<feature type="region of interest" description="Disordered" evidence="1">
    <location>
        <begin position="1"/>
        <end position="29"/>
    </location>
</feature>
<dbReference type="EMBL" id="RSCE01000003">
    <property type="protein sequence ID" value="RSH84688.1"/>
    <property type="molecule type" value="Genomic_DNA"/>
</dbReference>
<protein>
    <submittedName>
        <fullName evidence="2">Uncharacterized protein</fullName>
    </submittedName>
</protein>
<dbReference type="GeneID" id="39590755"/>
<feature type="region of interest" description="Disordered" evidence="1">
    <location>
        <begin position="136"/>
        <end position="178"/>
    </location>
</feature>
<proteinExistence type="predicted"/>
<accession>A0A427Y0Q0</accession>
<feature type="compositionally biased region" description="Basic and acidic residues" evidence="1">
    <location>
        <begin position="249"/>
        <end position="258"/>
    </location>
</feature>
<sequence length="317" mass="34904">MIQGVSKGAPERAWGKGGAPPNKPGTHRSSVMPREVVAVAECAALWHVLCVTLEAAFGSWRTEPSTAEPDSTDTPRFGEMGRCADVLREDLAVSVRQAQSTRMYKVASRLSTPVYWRFSVHMVVAIETIPTRKRCPDRSNLRRKLQSKPPPRHGRLHRSAADNHFLGPGDSLPSTHAALNPATESHYQPNRVWHTHCFAEKGATLIRTARVKACCAVVAEPTESNSSGGGTGWRVSSRRAGRLHRRRGSGREGEKARTDWGTSSWPHWGLGRSLRKAYELEASTPDHQSSVSHFGPSTFFVCRQQGATHQSDCQAFP</sequence>
<keyword evidence="3" id="KW-1185">Reference proteome</keyword>
<dbReference type="Proteomes" id="UP000279236">
    <property type="component" value="Unassembled WGS sequence"/>
</dbReference>
<gene>
    <name evidence="2" type="ORF">EHS24_006212</name>
</gene>
<comment type="caution">
    <text evidence="2">The sequence shown here is derived from an EMBL/GenBank/DDBJ whole genome shotgun (WGS) entry which is preliminary data.</text>
</comment>
<organism evidence="2 3">
    <name type="scientific">Apiotrichum porosum</name>
    <dbReference type="NCBI Taxonomy" id="105984"/>
    <lineage>
        <taxon>Eukaryota</taxon>
        <taxon>Fungi</taxon>
        <taxon>Dikarya</taxon>
        <taxon>Basidiomycota</taxon>
        <taxon>Agaricomycotina</taxon>
        <taxon>Tremellomycetes</taxon>
        <taxon>Trichosporonales</taxon>
        <taxon>Trichosporonaceae</taxon>
        <taxon>Apiotrichum</taxon>
    </lineage>
</organism>
<evidence type="ECO:0000313" key="2">
    <source>
        <dbReference type="EMBL" id="RSH84688.1"/>
    </source>
</evidence>